<organism evidence="1 2">
    <name type="scientific">Streptomyces citrinus</name>
    <dbReference type="NCBI Taxonomy" id="3118173"/>
    <lineage>
        <taxon>Bacteria</taxon>
        <taxon>Bacillati</taxon>
        <taxon>Actinomycetota</taxon>
        <taxon>Actinomycetes</taxon>
        <taxon>Kitasatosporales</taxon>
        <taxon>Streptomycetaceae</taxon>
        <taxon>Streptomyces</taxon>
    </lineage>
</organism>
<gene>
    <name evidence="1" type="ORF">V2W30_18875</name>
</gene>
<keyword evidence="2" id="KW-1185">Reference proteome</keyword>
<protein>
    <submittedName>
        <fullName evidence="1">PP2C family protein-serine/threonine phosphatase</fullName>
        <ecNumber evidence="1">3.1.3.16</ecNumber>
    </submittedName>
</protein>
<proteinExistence type="predicted"/>
<evidence type="ECO:0000313" key="1">
    <source>
        <dbReference type="EMBL" id="WWQ65193.1"/>
    </source>
</evidence>
<name>A0ACD5ADN2_9ACTN</name>
<accession>A0ACD5ADN2</accession>
<keyword evidence="1" id="KW-0378">Hydrolase</keyword>
<dbReference type="Proteomes" id="UP001432251">
    <property type="component" value="Chromosome"/>
</dbReference>
<sequence>MGQRGGSRNKHRHRSDTGATRTFLRLLPLLLVLCGALYEYFTPAGFSGAPLFSAAPLVAAPFFLLRGTLWTGVLSIVLIIAVHRRYTGEFGSDVITEILTVATVCALACFINRIVRRNDEQLASARQIAEAAQFAVLPVPAGRIGGLAVAARYEAAQAGAFIGGDLYAVQDTPHGVRVVVGDVRGKGMGAVAAVAVVIGAFREAAEQEGSLEAVAQRLERALAREGTRRSGIDDFEGFTTAVLAEIPHGDTVVRVLNRGHPEPIVLLGDGTVRVVGPDEAALPLGLSELGSRPDRSTVTDFPAGATLLLYTDGLSEARDADGVFYDPATRLGGRLFPGPDELLAALAVEVHAHTGGAATDDMALLAVRRP</sequence>
<reference evidence="1" key="1">
    <citation type="journal article" date="2025" name="Int. J. Syst. Evol. Microbiol.">
        <title>Streptomyces citrinus sp. nov., with yellow diffusible pigment.</title>
        <authorList>
            <person name="He Y."/>
            <person name="Yang E."/>
            <person name="Xu J."/>
            <person name="Sun Y."/>
            <person name="Sun L."/>
        </authorList>
    </citation>
    <scope>NUCLEOTIDE SEQUENCE</scope>
    <source>
        <strain evidence="1">Q6</strain>
    </source>
</reference>
<dbReference type="EMBL" id="CP146022">
    <property type="protein sequence ID" value="WWQ65193.1"/>
    <property type="molecule type" value="Genomic_DNA"/>
</dbReference>
<dbReference type="EC" id="3.1.3.16" evidence="1"/>
<evidence type="ECO:0000313" key="2">
    <source>
        <dbReference type="Proteomes" id="UP001432251"/>
    </source>
</evidence>